<dbReference type="Pfam" id="PF13419">
    <property type="entry name" value="HAD_2"/>
    <property type="match status" value="1"/>
</dbReference>
<protein>
    <submittedName>
        <fullName evidence="1">Phosphoglycolate phosphatase</fullName>
        <ecNumber evidence="1">3.1.3.18</ecNumber>
    </submittedName>
</protein>
<dbReference type="RefSeq" id="WP_227994403.1">
    <property type="nucleotide sequence ID" value="NZ_BAABIH010000016.1"/>
</dbReference>
<dbReference type="InterPro" id="IPR041492">
    <property type="entry name" value="HAD_2"/>
</dbReference>
<evidence type="ECO:0000313" key="2">
    <source>
        <dbReference type="Proteomes" id="UP000326702"/>
    </source>
</evidence>
<dbReference type="InterPro" id="IPR023214">
    <property type="entry name" value="HAD_sf"/>
</dbReference>
<keyword evidence="1" id="KW-0378">Hydrolase</keyword>
<sequence>MTVPAAPSSLRLPALPPGVVLLDLDGTLTDSAPGIVGSLRAALTEAGLPVPDDAALRRFVGPPLPGMLRASGVPAGRVDELVATYRRHFTAGGMFDNAVFPGIEDAMDALREAGAVLAVATSKPEVYARRIAEHFGLDAHLTHGIDGVFGADTDLGTRAGKAEVVAHALAHLAERGIGVGPETTVMVGDREHDVLGAARHGIATVGVTWGYAEPGELEAAGAVAVVHTPRELTDLLLGAP</sequence>
<keyword evidence="2" id="KW-1185">Reference proteome</keyword>
<dbReference type="InterPro" id="IPR023198">
    <property type="entry name" value="PGP-like_dom2"/>
</dbReference>
<dbReference type="PANTHER" id="PTHR43434:SF20">
    <property type="entry name" value="5'-NUCLEOTIDASE"/>
    <property type="match status" value="1"/>
</dbReference>
<dbReference type="SUPFAM" id="SSF56784">
    <property type="entry name" value="HAD-like"/>
    <property type="match status" value="1"/>
</dbReference>
<dbReference type="InterPro" id="IPR050155">
    <property type="entry name" value="HAD-like_hydrolase_sf"/>
</dbReference>
<reference evidence="1 2" key="1">
    <citation type="submission" date="2019-10" db="EMBL/GenBank/DDBJ databases">
        <title>Genome sequence of Luteimicrobium xylanilyticum HY-24.</title>
        <authorList>
            <person name="Kim D.Y."/>
            <person name="Park H.-Y."/>
        </authorList>
    </citation>
    <scope>NUCLEOTIDE SEQUENCE [LARGE SCALE GENOMIC DNA]</scope>
    <source>
        <strain evidence="1 2">HY-24</strain>
    </source>
</reference>
<dbReference type="Gene3D" id="1.10.150.240">
    <property type="entry name" value="Putative phosphatase, domain 2"/>
    <property type="match status" value="1"/>
</dbReference>
<name>A0A5P9QE75_9MICO</name>
<dbReference type="GO" id="GO:0004713">
    <property type="term" value="F:protein tyrosine kinase activity"/>
    <property type="evidence" value="ECO:0007669"/>
    <property type="project" value="TreeGrafter"/>
</dbReference>
<evidence type="ECO:0000313" key="1">
    <source>
        <dbReference type="EMBL" id="QFU99783.1"/>
    </source>
</evidence>
<dbReference type="Proteomes" id="UP000326702">
    <property type="component" value="Chromosome"/>
</dbReference>
<dbReference type="InterPro" id="IPR036412">
    <property type="entry name" value="HAD-like_sf"/>
</dbReference>
<dbReference type="KEGG" id="lxl:KDY119_03319"/>
<dbReference type="EC" id="3.1.3.18" evidence="1"/>
<gene>
    <name evidence="1" type="ORF">KDY119_03319</name>
</gene>
<dbReference type="Gene3D" id="3.40.50.1000">
    <property type="entry name" value="HAD superfamily/HAD-like"/>
    <property type="match status" value="1"/>
</dbReference>
<dbReference type="GO" id="GO:0008967">
    <property type="term" value="F:phosphoglycolate phosphatase activity"/>
    <property type="evidence" value="ECO:0007669"/>
    <property type="project" value="UniProtKB-EC"/>
</dbReference>
<dbReference type="AlphaFoldDB" id="A0A5P9QE75"/>
<dbReference type="GO" id="GO:0005829">
    <property type="term" value="C:cytosol"/>
    <property type="evidence" value="ECO:0007669"/>
    <property type="project" value="TreeGrafter"/>
</dbReference>
<organism evidence="1 2">
    <name type="scientific">Luteimicrobium xylanilyticum</name>
    <dbReference type="NCBI Taxonomy" id="1133546"/>
    <lineage>
        <taxon>Bacteria</taxon>
        <taxon>Bacillati</taxon>
        <taxon>Actinomycetota</taxon>
        <taxon>Actinomycetes</taxon>
        <taxon>Micrococcales</taxon>
        <taxon>Luteimicrobium</taxon>
    </lineage>
</organism>
<dbReference type="EMBL" id="CP045529">
    <property type="protein sequence ID" value="QFU99783.1"/>
    <property type="molecule type" value="Genomic_DNA"/>
</dbReference>
<accession>A0A5P9QE75</accession>
<dbReference type="SFLD" id="SFLDS00003">
    <property type="entry name" value="Haloacid_Dehalogenase"/>
    <property type="match status" value="1"/>
</dbReference>
<dbReference type="PANTHER" id="PTHR43434">
    <property type="entry name" value="PHOSPHOGLYCOLATE PHOSPHATASE"/>
    <property type="match status" value="1"/>
</dbReference>
<dbReference type="SFLD" id="SFLDG01129">
    <property type="entry name" value="C1.5:_HAD__Beta-PGM__Phosphata"/>
    <property type="match status" value="1"/>
</dbReference>
<proteinExistence type="predicted"/>